<accession>A0ABD3IUP9</accession>
<dbReference type="EMBL" id="JBJKBG010000011">
    <property type="protein sequence ID" value="KAL3717656.1"/>
    <property type="molecule type" value="Genomic_DNA"/>
</dbReference>
<reference evidence="3 4" key="1">
    <citation type="submission" date="2024-11" db="EMBL/GenBank/DDBJ databases">
        <title>Chromosome-level genome assembly of Eucalyptus globulus Labill. provides insights into its genome evolution.</title>
        <authorList>
            <person name="Li X."/>
        </authorList>
    </citation>
    <scope>NUCLEOTIDE SEQUENCE [LARGE SCALE GENOMIC DNA]</scope>
    <source>
        <strain evidence="3">CL2024</strain>
        <tissue evidence="3">Fresh tender leaves</tissue>
    </source>
</reference>
<organism evidence="3 4">
    <name type="scientific">Eucalyptus globulus</name>
    <name type="common">Tasmanian blue gum</name>
    <dbReference type="NCBI Taxonomy" id="34317"/>
    <lineage>
        <taxon>Eukaryota</taxon>
        <taxon>Viridiplantae</taxon>
        <taxon>Streptophyta</taxon>
        <taxon>Embryophyta</taxon>
        <taxon>Tracheophyta</taxon>
        <taxon>Spermatophyta</taxon>
        <taxon>Magnoliopsida</taxon>
        <taxon>eudicotyledons</taxon>
        <taxon>Gunneridae</taxon>
        <taxon>Pentapetalae</taxon>
        <taxon>rosids</taxon>
        <taxon>malvids</taxon>
        <taxon>Myrtales</taxon>
        <taxon>Myrtaceae</taxon>
        <taxon>Myrtoideae</taxon>
        <taxon>Eucalypteae</taxon>
        <taxon>Eucalyptus</taxon>
    </lineage>
</organism>
<feature type="chain" id="PRO_5044832414" evidence="2">
    <location>
        <begin position="29"/>
        <end position="165"/>
    </location>
</feature>
<gene>
    <name evidence="3" type="ORF">ACJRO7_009143</name>
</gene>
<dbReference type="AlphaFoldDB" id="A0ABD3IUP9"/>
<dbReference type="Proteomes" id="UP001634007">
    <property type="component" value="Unassembled WGS sequence"/>
</dbReference>
<protein>
    <submittedName>
        <fullName evidence="3">Uncharacterized protein</fullName>
    </submittedName>
</protein>
<sequence>MLDPRKGSLLHLFFTFLILGFAIPSATSRATTVADKSEASTTPPTVAAIDSRDQPTCTMCAACDNPCDPVLSPPPPPPCPPPPPPPCPPPPPPDCPPPPPACIECESPETQSIYASPPPPMAIWTYPYYSRPQDYGISSSLHLEMNAAVYATSLVLSGILYVLHL</sequence>
<feature type="region of interest" description="Disordered" evidence="1">
    <location>
        <begin position="73"/>
        <end position="93"/>
    </location>
</feature>
<evidence type="ECO:0000313" key="4">
    <source>
        <dbReference type="Proteomes" id="UP001634007"/>
    </source>
</evidence>
<evidence type="ECO:0000256" key="2">
    <source>
        <dbReference type="SAM" id="SignalP"/>
    </source>
</evidence>
<evidence type="ECO:0000256" key="1">
    <source>
        <dbReference type="SAM" id="MobiDB-lite"/>
    </source>
</evidence>
<evidence type="ECO:0000313" key="3">
    <source>
        <dbReference type="EMBL" id="KAL3717656.1"/>
    </source>
</evidence>
<comment type="caution">
    <text evidence="3">The sequence shown here is derived from an EMBL/GenBank/DDBJ whole genome shotgun (WGS) entry which is preliminary data.</text>
</comment>
<proteinExistence type="predicted"/>
<keyword evidence="2" id="KW-0732">Signal</keyword>
<name>A0ABD3IUP9_EUCGL</name>
<feature type="signal peptide" evidence="2">
    <location>
        <begin position="1"/>
        <end position="28"/>
    </location>
</feature>
<keyword evidence="4" id="KW-1185">Reference proteome</keyword>